<dbReference type="NCBIfam" id="TIGR00912">
    <property type="entry name" value="2A0309"/>
    <property type="match status" value="1"/>
</dbReference>
<gene>
    <name evidence="9" type="ORF">SAMN05518846_110127</name>
</gene>
<keyword evidence="10" id="KW-1185">Reference proteome</keyword>
<dbReference type="Pfam" id="PF03845">
    <property type="entry name" value="Spore_permease"/>
    <property type="match status" value="1"/>
</dbReference>
<evidence type="ECO:0000256" key="8">
    <source>
        <dbReference type="SAM" id="Phobius"/>
    </source>
</evidence>
<dbReference type="GO" id="GO:0016020">
    <property type="term" value="C:membrane"/>
    <property type="evidence" value="ECO:0007669"/>
    <property type="project" value="UniProtKB-SubCell"/>
</dbReference>
<dbReference type="EMBL" id="FORT01000010">
    <property type="protein sequence ID" value="SFK24194.1"/>
    <property type="molecule type" value="Genomic_DNA"/>
</dbReference>
<comment type="subcellular location">
    <subcellularLocation>
        <location evidence="1">Membrane</location>
        <topology evidence="1">Multi-pass membrane protein</topology>
    </subcellularLocation>
</comment>
<organism evidence="9 10">
    <name type="scientific">Brevibacillus centrosporus</name>
    <dbReference type="NCBI Taxonomy" id="54910"/>
    <lineage>
        <taxon>Bacteria</taxon>
        <taxon>Bacillati</taxon>
        <taxon>Bacillota</taxon>
        <taxon>Bacilli</taxon>
        <taxon>Bacillales</taxon>
        <taxon>Paenibacillaceae</taxon>
        <taxon>Brevibacillus</taxon>
    </lineage>
</organism>
<dbReference type="GO" id="GO:0009847">
    <property type="term" value="P:spore germination"/>
    <property type="evidence" value="ECO:0007669"/>
    <property type="project" value="InterPro"/>
</dbReference>
<evidence type="ECO:0000313" key="10">
    <source>
        <dbReference type="Proteomes" id="UP000198915"/>
    </source>
</evidence>
<feature type="transmembrane region" description="Helical" evidence="8">
    <location>
        <begin position="337"/>
        <end position="356"/>
    </location>
</feature>
<evidence type="ECO:0000256" key="7">
    <source>
        <dbReference type="ARBA" id="ARBA00023136"/>
    </source>
</evidence>
<evidence type="ECO:0000256" key="1">
    <source>
        <dbReference type="ARBA" id="ARBA00004141"/>
    </source>
</evidence>
<evidence type="ECO:0000256" key="5">
    <source>
        <dbReference type="ARBA" id="ARBA00022692"/>
    </source>
</evidence>
<proteinExistence type="inferred from homology"/>
<evidence type="ECO:0000256" key="4">
    <source>
        <dbReference type="ARBA" id="ARBA00022544"/>
    </source>
</evidence>
<dbReference type="Proteomes" id="UP000198915">
    <property type="component" value="Unassembled WGS sequence"/>
</dbReference>
<dbReference type="STRING" id="1884381.SAMN05518846_110127"/>
<keyword evidence="4" id="KW-0309">Germination</keyword>
<feature type="transmembrane region" description="Helical" evidence="8">
    <location>
        <begin position="46"/>
        <end position="66"/>
    </location>
</feature>
<keyword evidence="5 8" id="KW-0812">Transmembrane</keyword>
<dbReference type="PANTHER" id="PTHR34975:SF2">
    <property type="entry name" value="SPORE GERMINATION PROTEIN A2"/>
    <property type="match status" value="1"/>
</dbReference>
<dbReference type="InterPro" id="IPR004761">
    <property type="entry name" value="Spore_GerAB"/>
</dbReference>
<evidence type="ECO:0000256" key="3">
    <source>
        <dbReference type="ARBA" id="ARBA00022448"/>
    </source>
</evidence>
<evidence type="ECO:0000256" key="6">
    <source>
        <dbReference type="ARBA" id="ARBA00022989"/>
    </source>
</evidence>
<feature type="transmembrane region" description="Helical" evidence="8">
    <location>
        <begin position="273"/>
        <end position="293"/>
    </location>
</feature>
<dbReference type="PANTHER" id="PTHR34975">
    <property type="entry name" value="SPORE GERMINATION PROTEIN A2"/>
    <property type="match status" value="1"/>
</dbReference>
<sequence>MNINETIKPTNTISAYLAGFLVHATQIGVGVLGYQRIIAKEAGHDAWIAVVLAGLATHLIVLAMTHTLKSYPNADIYGIQVDIFGKWLGTALGVMYAIYFFLSATLILRTYVEVVQTWMFPNLPTWVLTAIILFLAIYTIMGGIRVVAGYTFFSVSATIWLVCDLYYPLQYAQWEYLFPILEVNAEQLFRGMLGMTLSSIGFEILYVIYPYVQNKERLSRSVQTGVLVTNLIYTFVMIVSLVFFSQGQLMRTIWATLNLKKMVYFPILERFELIAISIWLLVILPNIMVYIWSSARGFKRLFGWSLRKTVVMILPVIYVICLLLVSRNQINQLNDLYSKIGLYAAYVYPLFLFVLVKWKQRRRRIKEGATDANVPK</sequence>
<protein>
    <submittedName>
        <fullName evidence="9">Spore germination protein (Amino acid permease)</fullName>
    </submittedName>
</protein>
<accession>A0A1I3XXC5</accession>
<keyword evidence="3" id="KW-0813">Transport</keyword>
<keyword evidence="6 8" id="KW-1133">Transmembrane helix</keyword>
<dbReference type="RefSeq" id="WP_092271055.1">
    <property type="nucleotide sequence ID" value="NZ_FORT01000010.1"/>
</dbReference>
<feature type="transmembrane region" description="Helical" evidence="8">
    <location>
        <begin position="123"/>
        <end position="140"/>
    </location>
</feature>
<feature type="transmembrane region" description="Helical" evidence="8">
    <location>
        <begin position="12"/>
        <end position="34"/>
    </location>
</feature>
<comment type="similarity">
    <text evidence="2">Belongs to the amino acid-polyamine-organocation (APC) superfamily. Spore germination protein (SGP) (TC 2.A.3.9) family.</text>
</comment>
<keyword evidence="7 8" id="KW-0472">Membrane</keyword>
<name>A0A1I3XXC5_9BACL</name>
<feature type="transmembrane region" description="Helical" evidence="8">
    <location>
        <begin position="147"/>
        <end position="169"/>
    </location>
</feature>
<feature type="transmembrane region" description="Helical" evidence="8">
    <location>
        <begin position="305"/>
        <end position="325"/>
    </location>
</feature>
<evidence type="ECO:0000313" key="9">
    <source>
        <dbReference type="EMBL" id="SFK24194.1"/>
    </source>
</evidence>
<evidence type="ECO:0000256" key="2">
    <source>
        <dbReference type="ARBA" id="ARBA00007998"/>
    </source>
</evidence>
<dbReference type="AlphaFoldDB" id="A0A1I3XXC5"/>
<feature type="transmembrane region" description="Helical" evidence="8">
    <location>
        <begin position="189"/>
        <end position="212"/>
    </location>
</feature>
<feature type="transmembrane region" description="Helical" evidence="8">
    <location>
        <begin position="87"/>
        <end position="111"/>
    </location>
</feature>
<reference evidence="10" key="1">
    <citation type="submission" date="2016-10" db="EMBL/GenBank/DDBJ databases">
        <authorList>
            <person name="Varghese N."/>
            <person name="Submissions S."/>
        </authorList>
    </citation>
    <scope>NUCLEOTIDE SEQUENCE [LARGE SCALE GENOMIC DNA]</scope>
    <source>
        <strain evidence="10">OK042</strain>
    </source>
</reference>
<feature type="transmembrane region" description="Helical" evidence="8">
    <location>
        <begin position="224"/>
        <end position="244"/>
    </location>
</feature>
<dbReference type="Gene3D" id="1.20.1740.10">
    <property type="entry name" value="Amino acid/polyamine transporter I"/>
    <property type="match status" value="1"/>
</dbReference>